<proteinExistence type="predicted"/>
<comment type="caution">
    <text evidence="1">The sequence shown here is derived from an EMBL/GenBank/DDBJ whole genome shotgun (WGS) entry which is preliminary data.</text>
</comment>
<dbReference type="InterPro" id="IPR011604">
    <property type="entry name" value="PDDEXK-like_dom_sf"/>
</dbReference>
<dbReference type="EMBL" id="JBJQND010000008">
    <property type="protein sequence ID" value="KAL3867758.1"/>
    <property type="molecule type" value="Genomic_DNA"/>
</dbReference>
<accession>A0ABD3W4E2</accession>
<dbReference type="SUPFAM" id="SSF52980">
    <property type="entry name" value="Restriction endonuclease-like"/>
    <property type="match status" value="1"/>
</dbReference>
<dbReference type="PANTHER" id="PTHR46609">
    <property type="entry name" value="EXONUCLEASE, PHAGE-TYPE/RECB, C-TERMINAL DOMAIN-CONTAINING PROTEIN"/>
    <property type="match status" value="1"/>
</dbReference>
<dbReference type="Gene3D" id="3.90.320.10">
    <property type="match status" value="1"/>
</dbReference>
<evidence type="ECO:0008006" key="3">
    <source>
        <dbReference type="Google" id="ProtNLM"/>
    </source>
</evidence>
<name>A0ABD3W4E2_SINWO</name>
<dbReference type="Gene3D" id="3.30.40.10">
    <property type="entry name" value="Zinc/RING finger domain, C3HC4 (zinc finger)"/>
    <property type="match status" value="1"/>
</dbReference>
<gene>
    <name evidence="1" type="ORF">ACJMK2_040608</name>
</gene>
<dbReference type="Proteomes" id="UP001634394">
    <property type="component" value="Unassembled WGS sequence"/>
</dbReference>
<sequence>MGYSTSDISRKPAEKWGNISNEEKARNLFISQLTGFLISRENLFLGVSSKGLLKKCKCCRKGVIEIKCPYKQGVYIHEVHFCDFVVFTSKNLSIIRVKDDTAVSQKKSISDDAGNDNVATYYISPLEFKYMKKKMIQCDNHKCAFQCFHYASVFNVCQKPGGKWYCLPPPLKKIKFLTLSHSECKYMWKRWRENER</sequence>
<dbReference type="AlphaFoldDB" id="A0ABD3W4E2"/>
<organism evidence="1 2">
    <name type="scientific">Sinanodonta woodiana</name>
    <name type="common">Chinese pond mussel</name>
    <name type="synonym">Anodonta woodiana</name>
    <dbReference type="NCBI Taxonomy" id="1069815"/>
    <lineage>
        <taxon>Eukaryota</taxon>
        <taxon>Metazoa</taxon>
        <taxon>Spiralia</taxon>
        <taxon>Lophotrochozoa</taxon>
        <taxon>Mollusca</taxon>
        <taxon>Bivalvia</taxon>
        <taxon>Autobranchia</taxon>
        <taxon>Heteroconchia</taxon>
        <taxon>Palaeoheterodonta</taxon>
        <taxon>Unionida</taxon>
        <taxon>Unionoidea</taxon>
        <taxon>Unionidae</taxon>
        <taxon>Unioninae</taxon>
        <taxon>Sinanodonta</taxon>
    </lineage>
</organism>
<protein>
    <recommendedName>
        <fullName evidence="3">YqaJ viral recombinase domain-containing protein</fullName>
    </recommendedName>
</protein>
<keyword evidence="2" id="KW-1185">Reference proteome</keyword>
<dbReference type="InterPro" id="IPR013083">
    <property type="entry name" value="Znf_RING/FYVE/PHD"/>
</dbReference>
<evidence type="ECO:0000313" key="1">
    <source>
        <dbReference type="EMBL" id="KAL3867758.1"/>
    </source>
</evidence>
<dbReference type="InterPro" id="IPR051703">
    <property type="entry name" value="NF-kappa-B_Signaling_Reg"/>
</dbReference>
<dbReference type="PANTHER" id="PTHR46609:SF8">
    <property type="entry name" value="YQAJ VIRAL RECOMBINASE DOMAIN-CONTAINING PROTEIN"/>
    <property type="match status" value="1"/>
</dbReference>
<reference evidence="1 2" key="1">
    <citation type="submission" date="2024-11" db="EMBL/GenBank/DDBJ databases">
        <title>Chromosome-level genome assembly of the freshwater bivalve Anodonta woodiana.</title>
        <authorList>
            <person name="Chen X."/>
        </authorList>
    </citation>
    <scope>NUCLEOTIDE SEQUENCE [LARGE SCALE GENOMIC DNA]</scope>
    <source>
        <strain evidence="1">MN2024</strain>
        <tissue evidence="1">Gills</tissue>
    </source>
</reference>
<dbReference type="GO" id="GO:0006281">
    <property type="term" value="P:DNA repair"/>
    <property type="evidence" value="ECO:0007669"/>
    <property type="project" value="UniProtKB-ARBA"/>
</dbReference>
<dbReference type="InterPro" id="IPR011335">
    <property type="entry name" value="Restrct_endonuc-II-like"/>
</dbReference>
<evidence type="ECO:0000313" key="2">
    <source>
        <dbReference type="Proteomes" id="UP001634394"/>
    </source>
</evidence>